<evidence type="ECO:0000313" key="1">
    <source>
        <dbReference type="EMBL" id="CAG8604721.1"/>
    </source>
</evidence>
<gene>
    <name evidence="1" type="ORF">SCALOS_LOCUS7055</name>
</gene>
<name>A0ACA9MPW2_9GLOM</name>
<comment type="caution">
    <text evidence="1">The sequence shown here is derived from an EMBL/GenBank/DDBJ whole genome shotgun (WGS) entry which is preliminary data.</text>
</comment>
<keyword evidence="2" id="KW-1185">Reference proteome</keyword>
<sequence>SELKECITGIQEILKNQTARLRLKNNKFKCHSPTSQEEITEVFE</sequence>
<accession>A0ACA9MPW2</accession>
<feature type="non-terminal residue" evidence="1">
    <location>
        <position position="44"/>
    </location>
</feature>
<evidence type="ECO:0000313" key="2">
    <source>
        <dbReference type="Proteomes" id="UP000789860"/>
    </source>
</evidence>
<dbReference type="EMBL" id="CAJVPM010014979">
    <property type="protein sequence ID" value="CAG8604721.1"/>
    <property type="molecule type" value="Genomic_DNA"/>
</dbReference>
<feature type="non-terminal residue" evidence="1">
    <location>
        <position position="1"/>
    </location>
</feature>
<protein>
    <submittedName>
        <fullName evidence="1">9383_t:CDS:1</fullName>
    </submittedName>
</protein>
<proteinExistence type="predicted"/>
<dbReference type="Proteomes" id="UP000789860">
    <property type="component" value="Unassembled WGS sequence"/>
</dbReference>
<reference evidence="1" key="1">
    <citation type="submission" date="2021-06" db="EMBL/GenBank/DDBJ databases">
        <authorList>
            <person name="Kallberg Y."/>
            <person name="Tangrot J."/>
            <person name="Rosling A."/>
        </authorList>
    </citation>
    <scope>NUCLEOTIDE SEQUENCE</scope>
    <source>
        <strain evidence="1">AU212A</strain>
    </source>
</reference>
<organism evidence="1 2">
    <name type="scientific">Scutellospora calospora</name>
    <dbReference type="NCBI Taxonomy" id="85575"/>
    <lineage>
        <taxon>Eukaryota</taxon>
        <taxon>Fungi</taxon>
        <taxon>Fungi incertae sedis</taxon>
        <taxon>Mucoromycota</taxon>
        <taxon>Glomeromycotina</taxon>
        <taxon>Glomeromycetes</taxon>
        <taxon>Diversisporales</taxon>
        <taxon>Gigasporaceae</taxon>
        <taxon>Scutellospora</taxon>
    </lineage>
</organism>